<comment type="caution">
    <text evidence="1">The sequence shown here is derived from an EMBL/GenBank/DDBJ whole genome shotgun (WGS) entry which is preliminary data.</text>
</comment>
<gene>
    <name evidence="1" type="ORF">E2C01_063061</name>
</gene>
<accession>A0A5B7H876</accession>
<evidence type="ECO:0000313" key="2">
    <source>
        <dbReference type="Proteomes" id="UP000324222"/>
    </source>
</evidence>
<reference evidence="1 2" key="1">
    <citation type="submission" date="2019-05" db="EMBL/GenBank/DDBJ databases">
        <title>Another draft genome of Portunus trituberculatus and its Hox gene families provides insights of decapod evolution.</title>
        <authorList>
            <person name="Jeong J.-H."/>
            <person name="Song I."/>
            <person name="Kim S."/>
            <person name="Choi T."/>
            <person name="Kim D."/>
            <person name="Ryu S."/>
            <person name="Kim W."/>
        </authorList>
    </citation>
    <scope>NUCLEOTIDE SEQUENCE [LARGE SCALE GENOMIC DNA]</scope>
    <source>
        <tissue evidence="1">Muscle</tissue>
    </source>
</reference>
<protein>
    <submittedName>
        <fullName evidence="1">Uncharacterized protein</fullName>
    </submittedName>
</protein>
<dbReference type="Proteomes" id="UP000324222">
    <property type="component" value="Unassembled WGS sequence"/>
</dbReference>
<dbReference type="EMBL" id="VSRR010028485">
    <property type="protein sequence ID" value="MPC68851.1"/>
    <property type="molecule type" value="Genomic_DNA"/>
</dbReference>
<name>A0A5B7H876_PORTR</name>
<organism evidence="1 2">
    <name type="scientific">Portunus trituberculatus</name>
    <name type="common">Swimming crab</name>
    <name type="synonym">Neptunus trituberculatus</name>
    <dbReference type="NCBI Taxonomy" id="210409"/>
    <lineage>
        <taxon>Eukaryota</taxon>
        <taxon>Metazoa</taxon>
        <taxon>Ecdysozoa</taxon>
        <taxon>Arthropoda</taxon>
        <taxon>Crustacea</taxon>
        <taxon>Multicrustacea</taxon>
        <taxon>Malacostraca</taxon>
        <taxon>Eumalacostraca</taxon>
        <taxon>Eucarida</taxon>
        <taxon>Decapoda</taxon>
        <taxon>Pleocyemata</taxon>
        <taxon>Brachyura</taxon>
        <taxon>Eubrachyura</taxon>
        <taxon>Portunoidea</taxon>
        <taxon>Portunidae</taxon>
        <taxon>Portuninae</taxon>
        <taxon>Portunus</taxon>
    </lineage>
</organism>
<proteinExistence type="predicted"/>
<evidence type="ECO:0000313" key="1">
    <source>
        <dbReference type="EMBL" id="MPC68851.1"/>
    </source>
</evidence>
<dbReference type="AlphaFoldDB" id="A0A5B7H876"/>
<keyword evidence="2" id="KW-1185">Reference proteome</keyword>
<sequence length="124" mass="14791">MHPVIISLELQQLRSAVFGSYQERRHDNKPPSPIEFECVIYRHNNRRPSKGAIHRKTQIDERICLVNEDYHFSFDFDELTNFDDDDEKKLRDSYSSGFYEGSDWSCSWSNRSNKNSFSLEFQIF</sequence>